<evidence type="ECO:0008006" key="3">
    <source>
        <dbReference type="Google" id="ProtNLM"/>
    </source>
</evidence>
<dbReference type="CDD" id="cd00688">
    <property type="entry name" value="ISOPREN_C2_like"/>
    <property type="match status" value="1"/>
</dbReference>
<dbReference type="EMBL" id="PFNG01000051">
    <property type="protein sequence ID" value="PIZ41580.1"/>
    <property type="molecule type" value="Genomic_DNA"/>
</dbReference>
<dbReference type="Proteomes" id="UP000230956">
    <property type="component" value="Unassembled WGS sequence"/>
</dbReference>
<sequence length="205" mass="22963">MSYLSKARRSLIASQESLLSRCMEPKRICRITSIAYSNQKVEHAQKVASFILKKQLKDGGWSDTEETIWCAKALCNFGGHYLPKINDALKWLKSMQHPSGGWGLTNRDMPRIPTTSLALALLPQLFCESAFSWLENEWAKDMKAKVKLTYKGGLTLMAFGRNAIQPKNPSLIEQTLTYLAAEQIDDGGFGPWKNHPIGSDPWSTG</sequence>
<evidence type="ECO:0000313" key="2">
    <source>
        <dbReference type="Proteomes" id="UP000230956"/>
    </source>
</evidence>
<accession>A0A2M7T9T8</accession>
<evidence type="ECO:0000313" key="1">
    <source>
        <dbReference type="EMBL" id="PIZ41580.1"/>
    </source>
</evidence>
<feature type="non-terminal residue" evidence="1">
    <location>
        <position position="205"/>
    </location>
</feature>
<dbReference type="Gene3D" id="1.50.10.20">
    <property type="match status" value="1"/>
</dbReference>
<dbReference type="InterPro" id="IPR008930">
    <property type="entry name" value="Terpenoid_cyclase/PrenylTrfase"/>
</dbReference>
<proteinExistence type="predicted"/>
<organism evidence="1 2">
    <name type="scientific">Candidatus Aquicultor secundus</name>
    <dbReference type="NCBI Taxonomy" id="1973895"/>
    <lineage>
        <taxon>Bacteria</taxon>
        <taxon>Bacillati</taxon>
        <taxon>Actinomycetota</taxon>
        <taxon>Candidatus Aquicultoria</taxon>
        <taxon>Candidatus Aquicultorales</taxon>
        <taxon>Candidatus Aquicultoraceae</taxon>
        <taxon>Candidatus Aquicultor</taxon>
    </lineage>
</organism>
<reference evidence="2" key="1">
    <citation type="submission" date="2017-09" db="EMBL/GenBank/DDBJ databases">
        <title>Depth-based differentiation of microbial function through sediment-hosted aquifers and enrichment of novel symbionts in the deep terrestrial subsurface.</title>
        <authorList>
            <person name="Probst A.J."/>
            <person name="Ladd B."/>
            <person name="Jarett J.K."/>
            <person name="Geller-Mcgrath D.E."/>
            <person name="Sieber C.M.K."/>
            <person name="Emerson J.B."/>
            <person name="Anantharaman K."/>
            <person name="Thomas B.C."/>
            <person name="Malmstrom R."/>
            <person name="Stieglmeier M."/>
            <person name="Klingl A."/>
            <person name="Woyke T."/>
            <person name="Ryan C.M."/>
            <person name="Banfield J.F."/>
        </authorList>
    </citation>
    <scope>NUCLEOTIDE SEQUENCE [LARGE SCALE GENOMIC DNA]</scope>
</reference>
<name>A0A2M7T9T8_9ACTN</name>
<dbReference type="AlphaFoldDB" id="A0A2M7T9T8"/>
<gene>
    <name evidence="1" type="ORF">COY37_02065</name>
</gene>
<protein>
    <recommendedName>
        <fullName evidence="3">Squalene cyclase C-terminal domain-containing protein</fullName>
    </recommendedName>
</protein>
<comment type="caution">
    <text evidence="1">The sequence shown here is derived from an EMBL/GenBank/DDBJ whole genome shotgun (WGS) entry which is preliminary data.</text>
</comment>
<dbReference type="SUPFAM" id="SSF48239">
    <property type="entry name" value="Terpenoid cyclases/Protein prenyltransferases"/>
    <property type="match status" value="1"/>
</dbReference>